<evidence type="ECO:0000313" key="1">
    <source>
        <dbReference type="EMBL" id="CAJ36915.1"/>
    </source>
</evidence>
<sequence>MSPGGRASIPTTVMCPLPFSRLNISKRPTATLSLEGDRRAGACSGRPRSIFSILPQTHTCHLFVCMHALAVRHVRIIVTVVAP</sequence>
<organism evidence="1 2">
    <name type="scientific">Methanocella arvoryzae (strain DSM 22066 / NBRC 105507 / MRE50)</name>
    <dbReference type="NCBI Taxonomy" id="351160"/>
    <lineage>
        <taxon>Archaea</taxon>
        <taxon>Methanobacteriati</taxon>
        <taxon>Methanobacteriota</taxon>
        <taxon>Stenosarchaea group</taxon>
        <taxon>Methanomicrobia</taxon>
        <taxon>Methanocellales</taxon>
        <taxon>Methanocellaceae</taxon>
        <taxon>Methanocella</taxon>
    </lineage>
</organism>
<evidence type="ECO:0000313" key="2">
    <source>
        <dbReference type="Proteomes" id="UP000000663"/>
    </source>
</evidence>
<dbReference type="Proteomes" id="UP000000663">
    <property type="component" value="Chromosome"/>
</dbReference>
<keyword evidence="2" id="KW-1185">Reference proteome</keyword>
<accession>Q0W3X8</accession>
<reference evidence="1 2" key="1">
    <citation type="journal article" date="2006" name="Science">
        <title>Genome of rice cluster I archaea -- the key methane producers in the rice rhizosphere.</title>
        <authorList>
            <person name="Erkel C."/>
            <person name="Kube M."/>
            <person name="Reinhardt R."/>
            <person name="Liesack W."/>
        </authorList>
    </citation>
    <scope>NUCLEOTIDE SEQUENCE [LARGE SCALE GENOMIC DNA]</scope>
    <source>
        <strain evidence="2">DSM 22066 / NBRC 105507 / MRE50</strain>
    </source>
</reference>
<protein>
    <submittedName>
        <fullName evidence="1">Uncharacterized protein</fullName>
    </submittedName>
</protein>
<proteinExistence type="predicted"/>
<dbReference type="EMBL" id="AM114193">
    <property type="protein sequence ID" value="CAJ36915.1"/>
    <property type="molecule type" value="Genomic_DNA"/>
</dbReference>
<dbReference type="AlphaFoldDB" id="Q0W3X8"/>
<dbReference type="KEGG" id="rci:RCIA137"/>
<gene>
    <name evidence="1" type="ORF">RCIA137</name>
</gene>
<dbReference type="STRING" id="351160.RCIA137"/>
<name>Q0W3X8_METAR</name>